<gene>
    <name evidence="1" type="ORF">CUJ84_pRLN2000296</name>
</gene>
<dbReference type="EMBL" id="CP025014">
    <property type="protein sequence ID" value="AUW46836.1"/>
    <property type="molecule type" value="Genomic_DNA"/>
</dbReference>
<dbReference type="AlphaFoldDB" id="A0A2K9ZF23"/>
<evidence type="ECO:0000313" key="2">
    <source>
        <dbReference type="Proteomes" id="UP000238523"/>
    </source>
</evidence>
<proteinExistence type="predicted"/>
<name>A0A2K9ZF23_RHILE</name>
<keyword evidence="1" id="KW-0614">Plasmid</keyword>
<dbReference type="InterPro" id="IPR010642">
    <property type="entry name" value="Invasion_prot_B"/>
</dbReference>
<evidence type="ECO:0000313" key="1">
    <source>
        <dbReference type="EMBL" id="AUW46836.1"/>
    </source>
</evidence>
<geneLocation type="plasmid" evidence="2">
    <name>prln2</name>
</geneLocation>
<organism evidence="1 2">
    <name type="scientific">Rhizobium leguminosarum</name>
    <dbReference type="NCBI Taxonomy" id="384"/>
    <lineage>
        <taxon>Bacteria</taxon>
        <taxon>Pseudomonadati</taxon>
        <taxon>Pseudomonadota</taxon>
        <taxon>Alphaproteobacteria</taxon>
        <taxon>Hyphomicrobiales</taxon>
        <taxon>Rhizobiaceae</taxon>
        <taxon>Rhizobium/Agrobacterium group</taxon>
        <taxon>Rhizobium</taxon>
    </lineage>
</organism>
<dbReference type="InterPro" id="IPR038696">
    <property type="entry name" value="IalB_sf"/>
</dbReference>
<reference evidence="1 2" key="1">
    <citation type="submission" date="2017-11" db="EMBL/GenBank/DDBJ databases">
        <title>Complete genome of Rhizobium leguminosarum Norway, an ineffective micro-symbiont.</title>
        <authorList>
            <person name="Hoffrichter A."/>
            <person name="Liang J."/>
            <person name="Brachmann A."/>
            <person name="Marin M."/>
        </authorList>
    </citation>
    <scope>NUCLEOTIDE SEQUENCE [LARGE SCALE GENOMIC DNA]</scope>
    <source>
        <strain evidence="1 2">Norway</strain>
        <plasmid evidence="2">Plasmid prln2</plasmid>
    </source>
</reference>
<dbReference type="Gene3D" id="2.60.40.1880">
    <property type="entry name" value="Invasion associated locus B (IalB) protein"/>
    <property type="match status" value="1"/>
</dbReference>
<protein>
    <recommendedName>
        <fullName evidence="3">Invasion associated locus B family protein</fullName>
    </recommendedName>
</protein>
<dbReference type="Proteomes" id="UP000238523">
    <property type="component" value="Plasmid pRLN2"/>
</dbReference>
<evidence type="ECO:0008006" key="3">
    <source>
        <dbReference type="Google" id="ProtNLM"/>
    </source>
</evidence>
<sequence length="214" mass="22904">MAFHLIEIFAFSMRRFLKSGTKRGGRTVAAVLIVVACANPSFSQSPVPADKAPEQAPTQPAPAIKSRKFDDWYYRCTSGAACEVAQVAQVAKDGKNVNVLTLAISTAPADSQRKGEKGKSRLVLTALLPLNVFLPSGLSIKADGKPVAKLDYRNCNEAGCWAQLALDTKTTTALKKGATAEGLVRLMNGQDVNIRFSLKGLKPALDELQSISVK</sequence>
<accession>A0A2K9ZF23</accession>
<dbReference type="Pfam" id="PF06776">
    <property type="entry name" value="IalB"/>
    <property type="match status" value="1"/>
</dbReference>